<dbReference type="Gene3D" id="1.10.10.60">
    <property type="entry name" value="Homeodomain-like"/>
    <property type="match status" value="1"/>
</dbReference>
<protein>
    <submittedName>
        <fullName evidence="6">TetR/AcrR family transcriptional regulator</fullName>
    </submittedName>
</protein>
<keyword evidence="3" id="KW-0804">Transcription</keyword>
<keyword evidence="1" id="KW-0805">Transcription regulation</keyword>
<name>A0ABV3XLJ7_9ACTN</name>
<dbReference type="Pfam" id="PF00440">
    <property type="entry name" value="TetR_N"/>
    <property type="match status" value="1"/>
</dbReference>
<feature type="DNA-binding region" description="H-T-H motif" evidence="4">
    <location>
        <begin position="37"/>
        <end position="56"/>
    </location>
</feature>
<dbReference type="PANTHER" id="PTHR30055">
    <property type="entry name" value="HTH-TYPE TRANSCRIPTIONAL REGULATOR RUTR"/>
    <property type="match status" value="1"/>
</dbReference>
<dbReference type="PROSITE" id="PS50977">
    <property type="entry name" value="HTH_TETR_2"/>
    <property type="match status" value="1"/>
</dbReference>
<reference evidence="6 7" key="1">
    <citation type="submission" date="2024-06" db="EMBL/GenBank/DDBJ databases">
        <title>Draft genome sequence of Geodermatophilus badlandi, a novel member of the Geodermatophilaceae isolated from badland sedimentary rocks in the Red desert, Wyoming, USA.</title>
        <authorList>
            <person name="Ben Tekaya S."/>
            <person name="Nouioui I."/>
            <person name="Flores G.M."/>
            <person name="Shaal M.N."/>
            <person name="Bredoire F."/>
            <person name="Basile F."/>
            <person name="Van Diepen L."/>
            <person name="Ward N.L."/>
        </authorList>
    </citation>
    <scope>NUCLEOTIDE SEQUENCE [LARGE SCALE GENOMIC DNA]</scope>
    <source>
        <strain evidence="6 7">WL48A</strain>
    </source>
</reference>
<keyword evidence="2 4" id="KW-0238">DNA-binding</keyword>
<evidence type="ECO:0000259" key="5">
    <source>
        <dbReference type="PROSITE" id="PS50977"/>
    </source>
</evidence>
<accession>A0ABV3XLJ7</accession>
<dbReference type="InterPro" id="IPR001647">
    <property type="entry name" value="HTH_TetR"/>
</dbReference>
<dbReference type="PANTHER" id="PTHR30055:SF225">
    <property type="entry name" value="TRANSCRIPTIONAL REGULATORY PROTEIN-RELATED"/>
    <property type="match status" value="1"/>
</dbReference>
<dbReference type="SUPFAM" id="SSF48498">
    <property type="entry name" value="Tetracyclin repressor-like, C-terminal domain"/>
    <property type="match status" value="1"/>
</dbReference>
<dbReference type="InterPro" id="IPR009057">
    <property type="entry name" value="Homeodomain-like_sf"/>
</dbReference>
<dbReference type="RefSeq" id="WP_369209822.1">
    <property type="nucleotide sequence ID" value="NZ_JBFNXQ010000100.1"/>
</dbReference>
<dbReference type="InterPro" id="IPR036271">
    <property type="entry name" value="Tet_transcr_reg_TetR-rel_C_sf"/>
</dbReference>
<organism evidence="6 7">
    <name type="scientific">Geodermatophilus maliterrae</name>
    <dbReference type="NCBI Taxonomy" id="3162531"/>
    <lineage>
        <taxon>Bacteria</taxon>
        <taxon>Bacillati</taxon>
        <taxon>Actinomycetota</taxon>
        <taxon>Actinomycetes</taxon>
        <taxon>Geodermatophilales</taxon>
        <taxon>Geodermatophilaceae</taxon>
        <taxon>Geodermatophilus</taxon>
    </lineage>
</organism>
<keyword evidence="7" id="KW-1185">Reference proteome</keyword>
<proteinExistence type="predicted"/>
<gene>
    <name evidence="6" type="ORF">ABQ292_21865</name>
</gene>
<dbReference type="Pfam" id="PF16859">
    <property type="entry name" value="TetR_C_11"/>
    <property type="match status" value="1"/>
</dbReference>
<evidence type="ECO:0000256" key="4">
    <source>
        <dbReference type="PROSITE-ProRule" id="PRU00335"/>
    </source>
</evidence>
<comment type="caution">
    <text evidence="6">The sequence shown here is derived from an EMBL/GenBank/DDBJ whole genome shotgun (WGS) entry which is preliminary data.</text>
</comment>
<evidence type="ECO:0000313" key="6">
    <source>
        <dbReference type="EMBL" id="MEX5721008.1"/>
    </source>
</evidence>
<dbReference type="Gene3D" id="1.10.357.10">
    <property type="entry name" value="Tetracycline Repressor, domain 2"/>
    <property type="match status" value="1"/>
</dbReference>
<evidence type="ECO:0000256" key="3">
    <source>
        <dbReference type="ARBA" id="ARBA00023163"/>
    </source>
</evidence>
<dbReference type="SUPFAM" id="SSF46689">
    <property type="entry name" value="Homeodomain-like"/>
    <property type="match status" value="1"/>
</dbReference>
<evidence type="ECO:0000256" key="2">
    <source>
        <dbReference type="ARBA" id="ARBA00023125"/>
    </source>
</evidence>
<evidence type="ECO:0000313" key="7">
    <source>
        <dbReference type="Proteomes" id="UP001560045"/>
    </source>
</evidence>
<feature type="domain" description="HTH tetR-type" evidence="5">
    <location>
        <begin position="14"/>
        <end position="74"/>
    </location>
</feature>
<sequence>MNIDHRTLPRRRGRALEDAILTATLAELAEVGYAGLTMERVADRASASKASVYRRWPSRIELVLDAVRSTLPDPASTPDTGSLRGDLLALLHHTAKVLAGPSGEALRGLFGDALSDPGRTAELRRHSHGTGRAAMTEVLTRAVAREEVHPSAVTPVRLDVGPTMLRQYFFVHGSPIPGHAIDEIVHQVLLPLFACPDPQASVAEEAPALDSTTTTRVD</sequence>
<dbReference type="InterPro" id="IPR050109">
    <property type="entry name" value="HTH-type_TetR-like_transc_reg"/>
</dbReference>
<dbReference type="Proteomes" id="UP001560045">
    <property type="component" value="Unassembled WGS sequence"/>
</dbReference>
<evidence type="ECO:0000256" key="1">
    <source>
        <dbReference type="ARBA" id="ARBA00023015"/>
    </source>
</evidence>
<dbReference type="EMBL" id="JBFNXQ010000100">
    <property type="protein sequence ID" value="MEX5721008.1"/>
    <property type="molecule type" value="Genomic_DNA"/>
</dbReference>
<dbReference type="InterPro" id="IPR011075">
    <property type="entry name" value="TetR_C"/>
</dbReference>